<dbReference type="InterPro" id="IPR000843">
    <property type="entry name" value="HTH_LacI"/>
</dbReference>
<dbReference type="SUPFAM" id="SSF47413">
    <property type="entry name" value="lambda repressor-like DNA-binding domains"/>
    <property type="match status" value="1"/>
</dbReference>
<dbReference type="Gene3D" id="3.40.50.2300">
    <property type="match status" value="2"/>
</dbReference>
<dbReference type="GO" id="GO:0003700">
    <property type="term" value="F:DNA-binding transcription factor activity"/>
    <property type="evidence" value="ECO:0007669"/>
    <property type="project" value="TreeGrafter"/>
</dbReference>
<feature type="domain" description="HTH lacI-type" evidence="4">
    <location>
        <begin position="5"/>
        <end position="62"/>
    </location>
</feature>
<accession>A0A844G053</accession>
<name>A0A844G053_9BACT</name>
<evidence type="ECO:0000256" key="2">
    <source>
        <dbReference type="ARBA" id="ARBA00023125"/>
    </source>
</evidence>
<keyword evidence="3" id="KW-0804">Transcription</keyword>
<dbReference type="PANTHER" id="PTHR30146">
    <property type="entry name" value="LACI-RELATED TRANSCRIPTIONAL REPRESSOR"/>
    <property type="match status" value="1"/>
</dbReference>
<dbReference type="RefSeq" id="WP_106053923.1">
    <property type="nucleotide sequence ID" value="NZ_CALXOB010000006.1"/>
</dbReference>
<protein>
    <submittedName>
        <fullName evidence="5">LacI family transcriptional regulator</fullName>
    </submittedName>
</protein>
<dbReference type="PROSITE" id="PS50932">
    <property type="entry name" value="HTH_LACI_2"/>
    <property type="match status" value="1"/>
</dbReference>
<dbReference type="SUPFAM" id="SSF53822">
    <property type="entry name" value="Periplasmic binding protein-like I"/>
    <property type="match status" value="1"/>
</dbReference>
<evidence type="ECO:0000256" key="1">
    <source>
        <dbReference type="ARBA" id="ARBA00023015"/>
    </source>
</evidence>
<dbReference type="PANTHER" id="PTHR30146:SF109">
    <property type="entry name" value="HTH-TYPE TRANSCRIPTIONAL REGULATOR GALS"/>
    <property type="match status" value="1"/>
</dbReference>
<reference evidence="5 6" key="1">
    <citation type="submission" date="2019-08" db="EMBL/GenBank/DDBJ databases">
        <title>In-depth cultivation of the pig gut microbiome towards novel bacterial diversity and tailored functional studies.</title>
        <authorList>
            <person name="Wylensek D."/>
            <person name="Hitch T.C.A."/>
            <person name="Clavel T."/>
        </authorList>
    </citation>
    <scope>NUCLEOTIDE SEQUENCE [LARGE SCALE GENOMIC DNA]</scope>
    <source>
        <strain evidence="5 6">BBE-744-WT-12</strain>
    </source>
</reference>
<dbReference type="InterPro" id="IPR046335">
    <property type="entry name" value="LacI/GalR-like_sensor"/>
</dbReference>
<evidence type="ECO:0000313" key="5">
    <source>
        <dbReference type="EMBL" id="MST96275.1"/>
    </source>
</evidence>
<dbReference type="CDD" id="cd01392">
    <property type="entry name" value="HTH_LacI"/>
    <property type="match status" value="1"/>
</dbReference>
<dbReference type="Proteomes" id="UP000435649">
    <property type="component" value="Unassembled WGS sequence"/>
</dbReference>
<keyword evidence="2" id="KW-0238">DNA-binding</keyword>
<organism evidence="5 6">
    <name type="scientific">Victivallis lenta</name>
    <dbReference type="NCBI Taxonomy" id="2606640"/>
    <lineage>
        <taxon>Bacteria</taxon>
        <taxon>Pseudomonadati</taxon>
        <taxon>Lentisphaerota</taxon>
        <taxon>Lentisphaeria</taxon>
        <taxon>Victivallales</taxon>
        <taxon>Victivallaceae</taxon>
        <taxon>Victivallis</taxon>
    </lineage>
</organism>
<dbReference type="InterPro" id="IPR028082">
    <property type="entry name" value="Peripla_BP_I"/>
</dbReference>
<keyword evidence="6" id="KW-1185">Reference proteome</keyword>
<dbReference type="CDD" id="cd06267">
    <property type="entry name" value="PBP1_LacI_sugar_binding-like"/>
    <property type="match status" value="1"/>
</dbReference>
<dbReference type="AlphaFoldDB" id="A0A844G053"/>
<dbReference type="Pfam" id="PF13377">
    <property type="entry name" value="Peripla_BP_3"/>
    <property type="match status" value="1"/>
</dbReference>
<dbReference type="EMBL" id="VUNS01000003">
    <property type="protein sequence ID" value="MST96275.1"/>
    <property type="molecule type" value="Genomic_DNA"/>
</dbReference>
<keyword evidence="1" id="KW-0805">Transcription regulation</keyword>
<sequence>MAKPISLGELAVRAGVSPATASIVLNDRPLARHVAEKTRARILRLATEFNYRPNHLAKAMLQQSTRMIGFICGDIATPYYAELADELAKAAEERGYRLMTQPTRWNVDKEFEALEMLLTRAVDGILIYSTICETHRERIEKLSRSGQALVFLGSASGTFSSVLFDVRPGMLELFAYLGENGIRDIALMDDLRFPQKPQAYRFACGRYGITPRCYDFQYGDLASEEACIDRVAAERPELVIVGSDYVAAMTVSRLGRQGLRVPEEISVVTIDGTRWAEFYNPPLTAIRQDGRLLARAGIEELFRKLDGGAEPRTVMIPTSFQAGASVRTLPIHP</sequence>
<evidence type="ECO:0000313" key="6">
    <source>
        <dbReference type="Proteomes" id="UP000435649"/>
    </source>
</evidence>
<proteinExistence type="predicted"/>
<dbReference type="Gene3D" id="1.10.260.40">
    <property type="entry name" value="lambda repressor-like DNA-binding domains"/>
    <property type="match status" value="1"/>
</dbReference>
<evidence type="ECO:0000259" key="4">
    <source>
        <dbReference type="PROSITE" id="PS50932"/>
    </source>
</evidence>
<gene>
    <name evidence="5" type="ORF">FYJ85_04335</name>
</gene>
<dbReference type="Pfam" id="PF00356">
    <property type="entry name" value="LacI"/>
    <property type="match status" value="1"/>
</dbReference>
<dbReference type="GO" id="GO:0000976">
    <property type="term" value="F:transcription cis-regulatory region binding"/>
    <property type="evidence" value="ECO:0007669"/>
    <property type="project" value="TreeGrafter"/>
</dbReference>
<comment type="caution">
    <text evidence="5">The sequence shown here is derived from an EMBL/GenBank/DDBJ whole genome shotgun (WGS) entry which is preliminary data.</text>
</comment>
<evidence type="ECO:0000256" key="3">
    <source>
        <dbReference type="ARBA" id="ARBA00023163"/>
    </source>
</evidence>
<dbReference type="InterPro" id="IPR010982">
    <property type="entry name" value="Lambda_DNA-bd_dom_sf"/>
</dbReference>
<dbReference type="SMART" id="SM00354">
    <property type="entry name" value="HTH_LACI"/>
    <property type="match status" value="1"/>
</dbReference>